<dbReference type="NCBIfam" id="TIGR00738">
    <property type="entry name" value="rrf2_super"/>
    <property type="match status" value="1"/>
</dbReference>
<dbReference type="EMBL" id="PUIB01000013">
    <property type="protein sequence ID" value="PQO36470.1"/>
    <property type="molecule type" value="Genomic_DNA"/>
</dbReference>
<evidence type="ECO:0000313" key="1">
    <source>
        <dbReference type="EMBL" id="PQO36470.1"/>
    </source>
</evidence>
<dbReference type="PANTHER" id="PTHR33221:SF13">
    <property type="entry name" value="TRANSCRIPTIONAL REGULATOR-RELATED"/>
    <property type="match status" value="1"/>
</dbReference>
<dbReference type="GO" id="GO:0005829">
    <property type="term" value="C:cytosol"/>
    <property type="evidence" value="ECO:0007669"/>
    <property type="project" value="TreeGrafter"/>
</dbReference>
<name>A0A2S8FWM6_9BACT</name>
<dbReference type="PROSITE" id="PS51197">
    <property type="entry name" value="HTH_RRF2_2"/>
    <property type="match status" value="1"/>
</dbReference>
<dbReference type="Gene3D" id="1.10.10.10">
    <property type="entry name" value="Winged helix-like DNA-binding domain superfamily/Winged helix DNA-binding domain"/>
    <property type="match status" value="1"/>
</dbReference>
<accession>A0A2S8FWM6</accession>
<dbReference type="Proteomes" id="UP000237819">
    <property type="component" value="Unassembled WGS sequence"/>
</dbReference>
<evidence type="ECO:0000313" key="4">
    <source>
        <dbReference type="Proteomes" id="UP000239388"/>
    </source>
</evidence>
<dbReference type="AlphaFoldDB" id="A0A2S8FWM6"/>
<reference evidence="3 4" key="1">
    <citation type="submission" date="2018-02" db="EMBL/GenBank/DDBJ databases">
        <title>Comparative genomes isolates from brazilian mangrove.</title>
        <authorList>
            <person name="Araujo J.E."/>
            <person name="Taketani R.G."/>
            <person name="Silva M.C.P."/>
            <person name="Loureco M.V."/>
            <person name="Andreote F.D."/>
        </authorList>
    </citation>
    <scope>NUCLEOTIDE SEQUENCE [LARGE SCALE GENOMIC DNA]</scope>
    <source>
        <strain evidence="1 4">NAP PRIS-MGV</strain>
        <strain evidence="2 3">Nap-Phe MGV</strain>
    </source>
</reference>
<dbReference type="PANTHER" id="PTHR33221">
    <property type="entry name" value="WINGED HELIX-TURN-HELIX TRANSCRIPTIONAL REGULATOR, RRF2 FAMILY"/>
    <property type="match status" value="1"/>
</dbReference>
<evidence type="ECO:0000313" key="2">
    <source>
        <dbReference type="EMBL" id="PQO47420.1"/>
    </source>
</evidence>
<dbReference type="OrthoDB" id="9800519at2"/>
<gene>
    <name evidence="2" type="ORF">C5Y93_05085</name>
    <name evidence="1" type="ORF">C5Y98_12270</name>
</gene>
<organism evidence="1 4">
    <name type="scientific">Blastopirellula marina</name>
    <dbReference type="NCBI Taxonomy" id="124"/>
    <lineage>
        <taxon>Bacteria</taxon>
        <taxon>Pseudomonadati</taxon>
        <taxon>Planctomycetota</taxon>
        <taxon>Planctomycetia</taxon>
        <taxon>Pirellulales</taxon>
        <taxon>Pirellulaceae</taxon>
        <taxon>Blastopirellula</taxon>
    </lineage>
</organism>
<dbReference type="SUPFAM" id="SSF46785">
    <property type="entry name" value="Winged helix' DNA-binding domain"/>
    <property type="match status" value="1"/>
</dbReference>
<dbReference type="InterPro" id="IPR000944">
    <property type="entry name" value="Tscrpt_reg_Rrf2"/>
</dbReference>
<proteinExistence type="predicted"/>
<evidence type="ECO:0000313" key="3">
    <source>
        <dbReference type="Proteomes" id="UP000237819"/>
    </source>
</evidence>
<dbReference type="EMBL" id="PUHZ01000005">
    <property type="protein sequence ID" value="PQO47420.1"/>
    <property type="molecule type" value="Genomic_DNA"/>
</dbReference>
<dbReference type="InterPro" id="IPR036390">
    <property type="entry name" value="WH_DNA-bd_sf"/>
</dbReference>
<dbReference type="GO" id="GO:0003700">
    <property type="term" value="F:DNA-binding transcription factor activity"/>
    <property type="evidence" value="ECO:0007669"/>
    <property type="project" value="TreeGrafter"/>
</dbReference>
<dbReference type="Proteomes" id="UP000239388">
    <property type="component" value="Unassembled WGS sequence"/>
</dbReference>
<dbReference type="Pfam" id="PF02082">
    <property type="entry name" value="Rrf2"/>
    <property type="match status" value="1"/>
</dbReference>
<comment type="caution">
    <text evidence="1">The sequence shown here is derived from an EMBL/GenBank/DDBJ whole genome shotgun (WGS) entry which is preliminary data.</text>
</comment>
<dbReference type="InterPro" id="IPR036388">
    <property type="entry name" value="WH-like_DNA-bd_sf"/>
</dbReference>
<sequence>MFSQTVEYALRAVCHLAYAAPGSLTTEEIATGTKVPLAYLSKVLQGLARAGVVRSQRGIGGGMSLIKSPDELTILEVVNAVDPIQRIHTCPLGITSHGMRLCPLHRRLDNALKGVEEAFGGTTLAEVIAEPTESVPLCEFPVKSPIKKDPSAD</sequence>
<protein>
    <submittedName>
        <fullName evidence="1">Transcriptional regulator</fullName>
    </submittedName>
</protein>
<dbReference type="RefSeq" id="WP_105334310.1">
    <property type="nucleotide sequence ID" value="NZ_PUHZ01000005.1"/>
</dbReference>